<dbReference type="AlphaFoldDB" id="A0A023BMX5"/>
<dbReference type="SUPFAM" id="SSF55729">
    <property type="entry name" value="Acyl-CoA N-acyltransferases (Nat)"/>
    <property type="match status" value="1"/>
</dbReference>
<dbReference type="Gene3D" id="3.40.630.30">
    <property type="match status" value="1"/>
</dbReference>
<dbReference type="InterPro" id="IPR053144">
    <property type="entry name" value="Acetyltransferase_Butenolide"/>
</dbReference>
<dbReference type="Proteomes" id="UP000023541">
    <property type="component" value="Unassembled WGS sequence"/>
</dbReference>
<protein>
    <submittedName>
        <fullName evidence="2">GNAT family acetyltransferase</fullName>
    </submittedName>
</protein>
<sequence>MSIVISTDKEKLDINFIHEFLTRSYWAAGRTKEQVKTTIEHSMCFGIYLDEKQIGFTRVLTDYVVYAYLMDVFIIEQQQGNGYAKQLMQTVMDHPELQAIRRWMLLTKDAHKLYQQFGFDSMDNPSWVMGKLNI</sequence>
<dbReference type="PANTHER" id="PTHR43233">
    <property type="entry name" value="FAMILY N-ACETYLTRANSFERASE, PUTATIVE (AFU_ORTHOLOGUE AFUA_6G03350)-RELATED"/>
    <property type="match status" value="1"/>
</dbReference>
<accession>A0A023BMX5</accession>
<dbReference type="CDD" id="cd04301">
    <property type="entry name" value="NAT_SF"/>
    <property type="match status" value="1"/>
</dbReference>
<evidence type="ECO:0000259" key="1">
    <source>
        <dbReference type="PROSITE" id="PS51186"/>
    </source>
</evidence>
<dbReference type="PANTHER" id="PTHR43233:SF1">
    <property type="entry name" value="FAMILY N-ACETYLTRANSFERASE, PUTATIVE (AFU_ORTHOLOGUE AFUA_6G03350)-RELATED"/>
    <property type="match status" value="1"/>
</dbReference>
<comment type="caution">
    <text evidence="2">The sequence shown here is derived from an EMBL/GenBank/DDBJ whole genome shotgun (WGS) entry which is preliminary data.</text>
</comment>
<dbReference type="STRING" id="1317122.ATO12_07840"/>
<dbReference type="EMBL" id="AQRA01000017">
    <property type="protein sequence ID" value="EZH71407.1"/>
    <property type="molecule type" value="Genomic_DNA"/>
</dbReference>
<dbReference type="eggNOG" id="COG0456">
    <property type="taxonomic scope" value="Bacteria"/>
</dbReference>
<keyword evidence="3" id="KW-1185">Reference proteome</keyword>
<evidence type="ECO:0000313" key="2">
    <source>
        <dbReference type="EMBL" id="EZH71407.1"/>
    </source>
</evidence>
<gene>
    <name evidence="2" type="ORF">ATO12_07840</name>
</gene>
<dbReference type="Pfam" id="PF00583">
    <property type="entry name" value="Acetyltransf_1"/>
    <property type="match status" value="1"/>
</dbReference>
<name>A0A023BMX5_9FLAO</name>
<dbReference type="RefSeq" id="WP_034247458.1">
    <property type="nucleotide sequence ID" value="NZ_AQRA01000017.1"/>
</dbReference>
<dbReference type="InterPro" id="IPR000182">
    <property type="entry name" value="GNAT_dom"/>
</dbReference>
<dbReference type="GO" id="GO:0016747">
    <property type="term" value="F:acyltransferase activity, transferring groups other than amino-acyl groups"/>
    <property type="evidence" value="ECO:0007669"/>
    <property type="project" value="InterPro"/>
</dbReference>
<feature type="domain" description="N-acetyltransferase" evidence="1">
    <location>
        <begin position="3"/>
        <end position="134"/>
    </location>
</feature>
<proteinExistence type="predicted"/>
<evidence type="ECO:0000313" key="3">
    <source>
        <dbReference type="Proteomes" id="UP000023541"/>
    </source>
</evidence>
<reference evidence="2 3" key="1">
    <citation type="submission" date="2014-04" db="EMBL/GenBank/DDBJ databases">
        <title>Aquimarina sp. 22II-S11-z7 Genome Sequencing.</title>
        <authorList>
            <person name="Lai Q."/>
        </authorList>
    </citation>
    <scope>NUCLEOTIDE SEQUENCE [LARGE SCALE GENOMIC DNA]</scope>
    <source>
        <strain evidence="2 3">22II-S11-z7</strain>
    </source>
</reference>
<dbReference type="OrthoDB" id="3216107at2"/>
<dbReference type="PROSITE" id="PS51186">
    <property type="entry name" value="GNAT"/>
    <property type="match status" value="1"/>
</dbReference>
<dbReference type="InterPro" id="IPR016181">
    <property type="entry name" value="Acyl_CoA_acyltransferase"/>
</dbReference>
<keyword evidence="2" id="KW-0808">Transferase</keyword>
<organism evidence="2 3">
    <name type="scientific">Aquimarina atlantica</name>
    <dbReference type="NCBI Taxonomy" id="1317122"/>
    <lineage>
        <taxon>Bacteria</taxon>
        <taxon>Pseudomonadati</taxon>
        <taxon>Bacteroidota</taxon>
        <taxon>Flavobacteriia</taxon>
        <taxon>Flavobacteriales</taxon>
        <taxon>Flavobacteriaceae</taxon>
        <taxon>Aquimarina</taxon>
    </lineage>
</organism>